<dbReference type="AlphaFoldDB" id="A0AA41QF33"/>
<feature type="transmembrane region" description="Helical" evidence="2">
    <location>
        <begin position="120"/>
        <end position="139"/>
    </location>
</feature>
<proteinExistence type="predicted"/>
<accession>A0AA41QF33</accession>
<sequence length="394" mass="41435">MTSEPAPSSDPADAAEVARPEEDAGTEKRVAPLELFFDLVFVFAITQVTARLADHVTWDGMLHGLLILGAIWWAWGAYAWLTNEVDGSRNGVRLAMFGSMAGMLVAALAIPRAFEENAVVFAGAYLVVRALHVALFVTGTVHVDVRTAARTLAPTALLAPVVLLVAVLLDDWALVALWVVALGIDYIGGGLRGIEGWRLSPGHFAERHGLIIIIALGESIFAIGVGAAGLVLDAATIAAGTLGIGVVAVLWATYFDQSTEPIETHLHALRRRDRNTTARDAYSFLHLPMVAGIVLLALGIKKTIEHVGDPLGVIPSAALGGGVALYLAAQVAYRRRVRQPTHPERLVAALACAALVPLLTVVPAIAGLAALAGVCAALYVYELVRGNARAALAS</sequence>
<keyword evidence="4" id="KW-1185">Reference proteome</keyword>
<dbReference type="Proteomes" id="UP001165405">
    <property type="component" value="Unassembled WGS sequence"/>
</dbReference>
<evidence type="ECO:0000313" key="4">
    <source>
        <dbReference type="Proteomes" id="UP001165405"/>
    </source>
</evidence>
<evidence type="ECO:0000313" key="3">
    <source>
        <dbReference type="EMBL" id="MCF4122275.1"/>
    </source>
</evidence>
<feature type="transmembrane region" description="Helical" evidence="2">
    <location>
        <begin position="175"/>
        <end position="197"/>
    </location>
</feature>
<feature type="transmembrane region" description="Helical" evidence="2">
    <location>
        <begin position="151"/>
        <end position="169"/>
    </location>
</feature>
<keyword evidence="2" id="KW-0472">Membrane</keyword>
<evidence type="ECO:0000256" key="1">
    <source>
        <dbReference type="SAM" id="MobiDB-lite"/>
    </source>
</evidence>
<organism evidence="3 4">
    <name type="scientific">Antribacter soli</name>
    <dbReference type="NCBI Taxonomy" id="2910976"/>
    <lineage>
        <taxon>Bacteria</taxon>
        <taxon>Bacillati</taxon>
        <taxon>Actinomycetota</taxon>
        <taxon>Actinomycetes</taxon>
        <taxon>Micrococcales</taxon>
        <taxon>Promicromonosporaceae</taxon>
        <taxon>Antribacter</taxon>
    </lineage>
</organism>
<gene>
    <name evidence="3" type="ORF">L1785_14945</name>
</gene>
<feature type="transmembrane region" description="Helical" evidence="2">
    <location>
        <begin position="237"/>
        <end position="255"/>
    </location>
</feature>
<dbReference type="InterPro" id="IPR010640">
    <property type="entry name" value="Low_temperature_requirement_A"/>
</dbReference>
<name>A0AA41QF33_9MICO</name>
<dbReference type="PANTHER" id="PTHR36840">
    <property type="entry name" value="BLL5714 PROTEIN"/>
    <property type="match status" value="1"/>
</dbReference>
<dbReference type="Pfam" id="PF06772">
    <property type="entry name" value="LtrA"/>
    <property type="match status" value="1"/>
</dbReference>
<keyword evidence="2" id="KW-0812">Transmembrane</keyword>
<feature type="region of interest" description="Disordered" evidence="1">
    <location>
        <begin position="1"/>
        <end position="24"/>
    </location>
</feature>
<keyword evidence="2" id="KW-1133">Transmembrane helix</keyword>
<feature type="transmembrane region" description="Helical" evidence="2">
    <location>
        <begin position="281"/>
        <end position="300"/>
    </location>
</feature>
<comment type="caution">
    <text evidence="3">The sequence shown here is derived from an EMBL/GenBank/DDBJ whole genome shotgun (WGS) entry which is preliminary data.</text>
</comment>
<feature type="transmembrane region" description="Helical" evidence="2">
    <location>
        <begin position="94"/>
        <end position="114"/>
    </location>
</feature>
<feature type="transmembrane region" description="Helical" evidence="2">
    <location>
        <begin position="312"/>
        <end position="334"/>
    </location>
</feature>
<feature type="transmembrane region" description="Helical" evidence="2">
    <location>
        <begin position="346"/>
        <end position="379"/>
    </location>
</feature>
<feature type="transmembrane region" description="Helical" evidence="2">
    <location>
        <begin position="209"/>
        <end position="231"/>
    </location>
</feature>
<evidence type="ECO:0000256" key="2">
    <source>
        <dbReference type="SAM" id="Phobius"/>
    </source>
</evidence>
<dbReference type="EMBL" id="JAKGSG010000040">
    <property type="protein sequence ID" value="MCF4122275.1"/>
    <property type="molecule type" value="Genomic_DNA"/>
</dbReference>
<reference evidence="3" key="1">
    <citation type="submission" date="2022-01" db="EMBL/GenBank/DDBJ databases">
        <title>Antribacter sp. nov., isolated from Guizhou of China.</title>
        <authorList>
            <person name="Chengliang C."/>
            <person name="Ya Z."/>
        </authorList>
    </citation>
    <scope>NUCLEOTIDE SEQUENCE</scope>
    <source>
        <strain evidence="3">KLBMP 9083</strain>
    </source>
</reference>
<protein>
    <submittedName>
        <fullName evidence="3">Low temperature requirement protein A</fullName>
    </submittedName>
</protein>
<dbReference type="RefSeq" id="WP_236090066.1">
    <property type="nucleotide sequence ID" value="NZ_JAKGSG010000040.1"/>
</dbReference>
<feature type="transmembrane region" description="Helical" evidence="2">
    <location>
        <begin position="65"/>
        <end position="82"/>
    </location>
</feature>
<feature type="compositionally biased region" description="Low complexity" evidence="1">
    <location>
        <begin position="1"/>
        <end position="15"/>
    </location>
</feature>
<dbReference type="PANTHER" id="PTHR36840:SF1">
    <property type="entry name" value="BLL5714 PROTEIN"/>
    <property type="match status" value="1"/>
</dbReference>